<evidence type="ECO:0000313" key="1">
    <source>
        <dbReference type="EMBL" id="MPN47042.1"/>
    </source>
</evidence>
<organism evidence="1">
    <name type="scientific">bioreactor metagenome</name>
    <dbReference type="NCBI Taxonomy" id="1076179"/>
    <lineage>
        <taxon>unclassified sequences</taxon>
        <taxon>metagenomes</taxon>
        <taxon>ecological metagenomes</taxon>
    </lineage>
</organism>
<proteinExistence type="predicted"/>
<name>A0A645I8C2_9ZZZZ</name>
<dbReference type="AlphaFoldDB" id="A0A645I8C2"/>
<accession>A0A645I8C2</accession>
<gene>
    <name evidence="1" type="ORF">SDC9_194642</name>
</gene>
<comment type="caution">
    <text evidence="1">The sequence shown here is derived from an EMBL/GenBank/DDBJ whole genome shotgun (WGS) entry which is preliminary data.</text>
</comment>
<protein>
    <submittedName>
        <fullName evidence="1">Uncharacterized protein</fullName>
    </submittedName>
</protein>
<dbReference type="EMBL" id="VSSQ01108215">
    <property type="protein sequence ID" value="MPN47042.1"/>
    <property type="molecule type" value="Genomic_DNA"/>
</dbReference>
<sequence>MAPTTQFFADLARLLAQLGQQAVQQCRLAHTGVAGKCTKMAVDQFFQPRGGGFCLVYNNQFNP</sequence>
<reference evidence="1" key="1">
    <citation type="submission" date="2019-08" db="EMBL/GenBank/DDBJ databases">
        <authorList>
            <person name="Kucharzyk K."/>
            <person name="Murdoch R.W."/>
            <person name="Higgins S."/>
            <person name="Loffler F."/>
        </authorList>
    </citation>
    <scope>NUCLEOTIDE SEQUENCE</scope>
</reference>